<dbReference type="EMBL" id="UINC01118850">
    <property type="protein sequence ID" value="SVC92258.1"/>
    <property type="molecule type" value="Genomic_DNA"/>
</dbReference>
<dbReference type="GO" id="GO:0003824">
    <property type="term" value="F:catalytic activity"/>
    <property type="evidence" value="ECO:0007669"/>
    <property type="project" value="InterPro"/>
</dbReference>
<reference evidence="1" key="1">
    <citation type="submission" date="2018-05" db="EMBL/GenBank/DDBJ databases">
        <authorList>
            <person name="Lanie J.A."/>
            <person name="Ng W.-L."/>
            <person name="Kazmierczak K.M."/>
            <person name="Andrzejewski T.M."/>
            <person name="Davidsen T.M."/>
            <person name="Wayne K.J."/>
            <person name="Tettelin H."/>
            <person name="Glass J.I."/>
            <person name="Rusch D."/>
            <person name="Podicherti R."/>
            <person name="Tsui H.-C.T."/>
            <person name="Winkler M.E."/>
        </authorList>
    </citation>
    <scope>NUCLEOTIDE SEQUENCE</scope>
</reference>
<dbReference type="AlphaFoldDB" id="A0A382R5D1"/>
<dbReference type="Gene3D" id="3.20.20.60">
    <property type="entry name" value="Phosphoenolpyruvate-binding domains"/>
    <property type="match status" value="1"/>
</dbReference>
<evidence type="ECO:0000313" key="1">
    <source>
        <dbReference type="EMBL" id="SVC92258.1"/>
    </source>
</evidence>
<sequence length="144" mass="16874">MTNYNIPIPSGTIYRINLAWVNDLDELEKLLKKHSKHEIFLDLPIRRIKPPHNSYNLKEIIPFINNNTNIKYFAISNVKTSNDLDEYLSLLPITVTLIPKIENIIGIKNIEQITKKLPYKEKIIMLDHDDLFSDLLKNENNFTN</sequence>
<dbReference type="InterPro" id="IPR015813">
    <property type="entry name" value="Pyrv/PenolPyrv_kinase-like_dom"/>
</dbReference>
<gene>
    <name evidence="1" type="ORF">METZ01_LOCUS345112</name>
</gene>
<name>A0A382R5D1_9ZZZZ</name>
<protein>
    <recommendedName>
        <fullName evidence="2">Pyruvate kinase barrel domain-containing protein</fullName>
    </recommendedName>
</protein>
<organism evidence="1">
    <name type="scientific">marine metagenome</name>
    <dbReference type="NCBI Taxonomy" id="408172"/>
    <lineage>
        <taxon>unclassified sequences</taxon>
        <taxon>metagenomes</taxon>
        <taxon>ecological metagenomes</taxon>
    </lineage>
</organism>
<feature type="non-terminal residue" evidence="1">
    <location>
        <position position="144"/>
    </location>
</feature>
<evidence type="ECO:0008006" key="2">
    <source>
        <dbReference type="Google" id="ProtNLM"/>
    </source>
</evidence>
<proteinExistence type="predicted"/>
<dbReference type="SUPFAM" id="SSF51621">
    <property type="entry name" value="Phosphoenolpyruvate/pyruvate domain"/>
    <property type="match status" value="1"/>
</dbReference>
<dbReference type="InterPro" id="IPR040442">
    <property type="entry name" value="Pyrv_kinase-like_dom_sf"/>
</dbReference>
<accession>A0A382R5D1</accession>